<keyword evidence="4" id="KW-0560">Oxidoreductase</keyword>
<dbReference type="InterPro" id="IPR050446">
    <property type="entry name" value="FAD-oxidoreductase/Apoptosis"/>
</dbReference>
<dbReference type="InterPro" id="IPR028202">
    <property type="entry name" value="Reductase_C"/>
</dbReference>
<comment type="caution">
    <text evidence="7">The sequence shown here is derived from an EMBL/GenBank/DDBJ whole genome shotgun (WGS) entry which is preliminary data.</text>
</comment>
<evidence type="ECO:0000256" key="1">
    <source>
        <dbReference type="ARBA" id="ARBA00001974"/>
    </source>
</evidence>
<dbReference type="PRINTS" id="PR00411">
    <property type="entry name" value="PNDRDTASEI"/>
</dbReference>
<proteinExistence type="predicted"/>
<dbReference type="Gene3D" id="3.30.390.30">
    <property type="match status" value="1"/>
</dbReference>
<dbReference type="RefSeq" id="WP_220484156.1">
    <property type="nucleotide sequence ID" value="NZ_JACGWT010000006.1"/>
</dbReference>
<dbReference type="Proteomes" id="UP000523079">
    <property type="component" value="Unassembled WGS sequence"/>
</dbReference>
<accession>A0A7W3P7H3</accession>
<dbReference type="SUPFAM" id="SSF55424">
    <property type="entry name" value="FAD/NAD-linked reductases, dimerisation (C-terminal) domain"/>
    <property type="match status" value="1"/>
</dbReference>
<dbReference type="PANTHER" id="PTHR43557:SF2">
    <property type="entry name" value="RIESKE DOMAIN-CONTAINING PROTEIN-RELATED"/>
    <property type="match status" value="1"/>
</dbReference>
<evidence type="ECO:0000256" key="2">
    <source>
        <dbReference type="ARBA" id="ARBA00022630"/>
    </source>
</evidence>
<keyword evidence="3" id="KW-0274">FAD</keyword>
<dbReference type="InterPro" id="IPR023753">
    <property type="entry name" value="FAD/NAD-binding_dom"/>
</dbReference>
<dbReference type="InterPro" id="IPR016156">
    <property type="entry name" value="FAD/NAD-linked_Rdtase_dimer_sf"/>
</dbReference>
<feature type="domain" description="FAD/NAD(P)-binding" evidence="5">
    <location>
        <begin position="16"/>
        <end position="317"/>
    </location>
</feature>
<dbReference type="AlphaFoldDB" id="A0A7W3P7H3"/>
<evidence type="ECO:0000259" key="5">
    <source>
        <dbReference type="Pfam" id="PF07992"/>
    </source>
</evidence>
<dbReference type="PANTHER" id="PTHR43557">
    <property type="entry name" value="APOPTOSIS-INDUCING FACTOR 1"/>
    <property type="match status" value="1"/>
</dbReference>
<sequence length="406" mass="42176">MTEPAPRTAEPRRPARIVVVGAGLAGLSTARALRSGGHDGPLTVVGAEPHRPYDRTPLSKELLTGALTEADLLLERPHEDLDVDWRLGRPAVRLETGPDGHRVVLADGTALSADAVVLATGARARSLGAELPEPGRRTGVHTLRTLDDARALLPELEPGRRLVVIGAGFVGSEIASSAHSRGVDVTVLEAAPAPLSVPLGAEAGELVAGLHAAHGVTLRVGAAVAGIVGEDRVTGVALADGEVVPADVVVIGIGARPDVDWLAGSGVRTGPDGVRCDATGATTVPGVYALGDCACWFDPALGRHHRVEHWTDAKDRGPVVAAALLGAAPVAPRAPYFWSDQYGTKIQFAGRRHGDETLVVEHRDDDGLFATYRRDGAVTAALAVGRQPEFARLRKRLAAGPVVLTA</sequence>
<evidence type="ECO:0000256" key="3">
    <source>
        <dbReference type="ARBA" id="ARBA00022827"/>
    </source>
</evidence>
<organism evidence="7 8">
    <name type="scientific">Microlunatus kandeliicorticis</name>
    <dbReference type="NCBI Taxonomy" id="1759536"/>
    <lineage>
        <taxon>Bacteria</taxon>
        <taxon>Bacillati</taxon>
        <taxon>Actinomycetota</taxon>
        <taxon>Actinomycetes</taxon>
        <taxon>Propionibacteriales</taxon>
        <taxon>Propionibacteriaceae</taxon>
        <taxon>Microlunatus</taxon>
    </lineage>
</organism>
<dbReference type="InterPro" id="IPR036188">
    <property type="entry name" value="FAD/NAD-bd_sf"/>
</dbReference>
<dbReference type="Gene3D" id="3.50.50.60">
    <property type="entry name" value="FAD/NAD(P)-binding domain"/>
    <property type="match status" value="2"/>
</dbReference>
<evidence type="ECO:0000313" key="7">
    <source>
        <dbReference type="EMBL" id="MBA8796019.1"/>
    </source>
</evidence>
<dbReference type="GO" id="GO:0016651">
    <property type="term" value="F:oxidoreductase activity, acting on NAD(P)H"/>
    <property type="evidence" value="ECO:0007669"/>
    <property type="project" value="TreeGrafter"/>
</dbReference>
<dbReference type="EMBL" id="JACGWT010000006">
    <property type="protein sequence ID" value="MBA8796019.1"/>
    <property type="molecule type" value="Genomic_DNA"/>
</dbReference>
<dbReference type="GO" id="GO:0005737">
    <property type="term" value="C:cytoplasm"/>
    <property type="evidence" value="ECO:0007669"/>
    <property type="project" value="TreeGrafter"/>
</dbReference>
<gene>
    <name evidence="7" type="ORF">FHX74_003660</name>
</gene>
<evidence type="ECO:0000259" key="6">
    <source>
        <dbReference type="Pfam" id="PF14759"/>
    </source>
</evidence>
<comment type="cofactor">
    <cofactor evidence="1">
        <name>FAD</name>
        <dbReference type="ChEBI" id="CHEBI:57692"/>
    </cofactor>
</comment>
<name>A0A7W3P7H3_9ACTN</name>
<keyword evidence="2" id="KW-0285">Flavoprotein</keyword>
<dbReference type="SUPFAM" id="SSF51905">
    <property type="entry name" value="FAD/NAD(P)-binding domain"/>
    <property type="match status" value="1"/>
</dbReference>
<feature type="domain" description="Reductase C-terminal" evidence="6">
    <location>
        <begin position="336"/>
        <end position="400"/>
    </location>
</feature>
<dbReference type="PRINTS" id="PR00368">
    <property type="entry name" value="FADPNR"/>
</dbReference>
<reference evidence="7 8" key="1">
    <citation type="submission" date="2020-07" db="EMBL/GenBank/DDBJ databases">
        <title>Sequencing the genomes of 1000 actinobacteria strains.</title>
        <authorList>
            <person name="Klenk H.-P."/>
        </authorList>
    </citation>
    <scope>NUCLEOTIDE SEQUENCE [LARGE SCALE GENOMIC DNA]</scope>
    <source>
        <strain evidence="7 8">DSM 100723</strain>
    </source>
</reference>
<protein>
    <submittedName>
        <fullName evidence="7">NADPH-dependent 2,4-dienoyl-CoA reductase/sulfur reductase-like enzyme</fullName>
    </submittedName>
</protein>
<evidence type="ECO:0000256" key="4">
    <source>
        <dbReference type="ARBA" id="ARBA00023002"/>
    </source>
</evidence>
<evidence type="ECO:0000313" key="8">
    <source>
        <dbReference type="Proteomes" id="UP000523079"/>
    </source>
</evidence>
<dbReference type="Pfam" id="PF07992">
    <property type="entry name" value="Pyr_redox_2"/>
    <property type="match status" value="1"/>
</dbReference>
<dbReference type="Pfam" id="PF14759">
    <property type="entry name" value="Reductase_C"/>
    <property type="match status" value="1"/>
</dbReference>
<keyword evidence="8" id="KW-1185">Reference proteome</keyword>